<sequence length="110" mass="12919">MKVWIHKTKRDGKHRVVYELADGKKLTQLYTPKQVEKIKDFERVYVEEISLDAWIHADIETRSKWLQDDISLDEVSLRVLGWYLLFKDAGAVINDDNLLSAYSAHLTTRE</sequence>
<organism evidence="1">
    <name type="scientific">marine sediment metagenome</name>
    <dbReference type="NCBI Taxonomy" id="412755"/>
    <lineage>
        <taxon>unclassified sequences</taxon>
        <taxon>metagenomes</taxon>
        <taxon>ecological metagenomes</taxon>
    </lineage>
</organism>
<evidence type="ECO:0000313" key="1">
    <source>
        <dbReference type="EMBL" id="KKN32526.1"/>
    </source>
</evidence>
<dbReference type="EMBL" id="LAZR01002246">
    <property type="protein sequence ID" value="KKN32526.1"/>
    <property type="molecule type" value="Genomic_DNA"/>
</dbReference>
<accession>A0A0F9S609</accession>
<dbReference type="AlphaFoldDB" id="A0A0F9S609"/>
<gene>
    <name evidence="1" type="ORF">LCGC14_0812910</name>
</gene>
<name>A0A0F9S609_9ZZZZ</name>
<proteinExistence type="predicted"/>
<protein>
    <submittedName>
        <fullName evidence="1">Uncharacterized protein</fullName>
    </submittedName>
</protein>
<comment type="caution">
    <text evidence="1">The sequence shown here is derived from an EMBL/GenBank/DDBJ whole genome shotgun (WGS) entry which is preliminary data.</text>
</comment>
<reference evidence="1" key="1">
    <citation type="journal article" date="2015" name="Nature">
        <title>Complex archaea that bridge the gap between prokaryotes and eukaryotes.</title>
        <authorList>
            <person name="Spang A."/>
            <person name="Saw J.H."/>
            <person name="Jorgensen S.L."/>
            <person name="Zaremba-Niedzwiedzka K."/>
            <person name="Martijn J."/>
            <person name="Lind A.E."/>
            <person name="van Eijk R."/>
            <person name="Schleper C."/>
            <person name="Guy L."/>
            <person name="Ettema T.J."/>
        </authorList>
    </citation>
    <scope>NUCLEOTIDE SEQUENCE</scope>
</reference>